<evidence type="ECO:0000313" key="2">
    <source>
        <dbReference type="Proteomes" id="UP000580861"/>
    </source>
</evidence>
<comment type="caution">
    <text evidence="1">The sequence shown here is derived from an EMBL/GenBank/DDBJ whole genome shotgun (WGS) entry which is preliminary data.</text>
</comment>
<reference evidence="1 2" key="1">
    <citation type="submission" date="2020-08" db="EMBL/GenBank/DDBJ databases">
        <title>Sequencing the genomes of 1000 actinobacteria strains.</title>
        <authorList>
            <person name="Klenk H.-P."/>
        </authorList>
    </citation>
    <scope>NUCLEOTIDE SEQUENCE [LARGE SCALE GENOMIC DNA]</scope>
    <source>
        <strain evidence="1 2">DSM 45272</strain>
    </source>
</reference>
<proteinExistence type="predicted"/>
<organism evidence="1 2">
    <name type="scientific">Amycolatopsis umgeniensis</name>
    <dbReference type="NCBI Taxonomy" id="336628"/>
    <lineage>
        <taxon>Bacteria</taxon>
        <taxon>Bacillati</taxon>
        <taxon>Actinomycetota</taxon>
        <taxon>Actinomycetes</taxon>
        <taxon>Pseudonocardiales</taxon>
        <taxon>Pseudonocardiaceae</taxon>
        <taxon>Amycolatopsis</taxon>
    </lineage>
</organism>
<evidence type="ECO:0000313" key="1">
    <source>
        <dbReference type="EMBL" id="MBB5856303.1"/>
    </source>
</evidence>
<sequence>MTTTEEFTLARVFDLVDPATGPGFAPGHPLVEDEEERRALVAYLAAGAPVLVTPMMMDDVVDPARTAVVPADFRTDGEWIWTDAVTYYLEHHRLAPEPGLLNRIRGRVADRVPPEVVRRAAGFVLEPPGPERRPVWSQG</sequence>
<dbReference type="AlphaFoldDB" id="A0A841BBS5"/>
<gene>
    <name evidence="1" type="ORF">HDA45_006390</name>
</gene>
<dbReference type="Proteomes" id="UP000580861">
    <property type="component" value="Unassembled WGS sequence"/>
</dbReference>
<keyword evidence="2" id="KW-1185">Reference proteome</keyword>
<dbReference type="EMBL" id="JACHMX010000001">
    <property type="protein sequence ID" value="MBB5856303.1"/>
    <property type="molecule type" value="Genomic_DNA"/>
</dbReference>
<dbReference type="RefSeq" id="WP_184901613.1">
    <property type="nucleotide sequence ID" value="NZ_JACHMX010000001.1"/>
</dbReference>
<name>A0A841BBS5_9PSEU</name>
<accession>A0A841BBS5</accession>
<protein>
    <submittedName>
        <fullName evidence="1">Uncharacterized protein</fullName>
    </submittedName>
</protein>